<keyword evidence="1" id="KW-1133">Transmembrane helix</keyword>
<organism evidence="2">
    <name type="scientific">Lamprotornis superbus</name>
    <dbReference type="NCBI Taxonomy" id="245042"/>
    <lineage>
        <taxon>Eukaryota</taxon>
        <taxon>Metazoa</taxon>
        <taxon>Chordata</taxon>
        <taxon>Craniata</taxon>
        <taxon>Vertebrata</taxon>
        <taxon>Euteleostomi</taxon>
        <taxon>Archelosauria</taxon>
        <taxon>Archosauria</taxon>
        <taxon>Dinosauria</taxon>
        <taxon>Saurischia</taxon>
        <taxon>Theropoda</taxon>
        <taxon>Coelurosauria</taxon>
        <taxon>Aves</taxon>
        <taxon>Neognathae</taxon>
        <taxon>Neoaves</taxon>
        <taxon>Telluraves</taxon>
        <taxon>Australaves</taxon>
        <taxon>Passeriformes</taxon>
        <taxon>Sturnidae</taxon>
        <taxon>Lamprotornis</taxon>
    </lineage>
</organism>
<dbReference type="Proteomes" id="UP000618051">
    <property type="component" value="Unassembled WGS sequence"/>
</dbReference>
<evidence type="ECO:0000313" key="2">
    <source>
        <dbReference type="EMBL" id="KAG0129891.1"/>
    </source>
</evidence>
<feature type="non-terminal residue" evidence="2">
    <location>
        <position position="157"/>
    </location>
</feature>
<gene>
    <name evidence="3" type="ORF">IHE44_0000293</name>
    <name evidence="2" type="ORF">IHE44_000487</name>
</gene>
<dbReference type="EMBL" id="JADDUC020000001">
    <property type="protein sequence ID" value="KAI1242748.1"/>
    <property type="molecule type" value="Genomic_DNA"/>
</dbReference>
<feature type="transmembrane region" description="Helical" evidence="1">
    <location>
        <begin position="13"/>
        <end position="34"/>
    </location>
</feature>
<name>A0A835P0X1_9PASS</name>
<comment type="caution">
    <text evidence="2">The sequence shown here is derived from an EMBL/GenBank/DDBJ whole genome shotgun (WGS) entry which is preliminary data.</text>
</comment>
<evidence type="ECO:0000256" key="1">
    <source>
        <dbReference type="SAM" id="Phobius"/>
    </source>
</evidence>
<proteinExistence type="predicted"/>
<reference evidence="2" key="1">
    <citation type="submission" date="2020-10" db="EMBL/GenBank/DDBJ databases">
        <title>Feather gene expression reveals the developmental basis of iridescence in African starlings.</title>
        <authorList>
            <person name="Rubenstein D.R."/>
        </authorList>
    </citation>
    <scope>NUCLEOTIDE SEQUENCE</scope>
    <source>
        <strain evidence="2">SS15</strain>
        <tissue evidence="2">Liver</tissue>
    </source>
</reference>
<keyword evidence="1" id="KW-0472">Membrane</keyword>
<accession>A0A835P0X1</accession>
<dbReference type="OrthoDB" id="10374015at2759"/>
<reference evidence="3" key="3">
    <citation type="submission" date="2022-01" db="EMBL/GenBank/DDBJ databases">
        <authorList>
            <person name="Rubenstein D.R."/>
        </authorList>
    </citation>
    <scope>NUCLEOTIDE SEQUENCE</scope>
    <source>
        <strain evidence="3">SS15</strain>
        <tissue evidence="3">Liver</tissue>
    </source>
</reference>
<feature type="non-terminal residue" evidence="2">
    <location>
        <position position="1"/>
    </location>
</feature>
<evidence type="ECO:0000313" key="4">
    <source>
        <dbReference type="Proteomes" id="UP000618051"/>
    </source>
</evidence>
<keyword evidence="4" id="KW-1185">Reference proteome</keyword>
<sequence>QDVDDPVAKIWSVWHPIFVNASLVMLVITVRLLYADLIAKTMGSALSQMSVSVYLDTVALPVRKHNQSMPLSRGDFLNIILYLQHIVNHRVKMEAHAWPEISAPAHMVLWDQDVIQQCVTLCVSMVVPVLSQMFACVHMDSLVPTVRTDGEEKDVTL</sequence>
<reference evidence="3 4" key="2">
    <citation type="journal article" date="2021" name="J. Hered.">
        <title>Feather Gene Expression Elucidates the Developmental Basis of Plumage Iridescence in African Starlings.</title>
        <authorList>
            <person name="Rubenstein D.R."/>
            <person name="Corvelo A."/>
            <person name="MacManes M.D."/>
            <person name="Maia R."/>
            <person name="Narzisi G."/>
            <person name="Rousaki A."/>
            <person name="Vandenabeele P."/>
            <person name="Shawkey M.D."/>
            <person name="Solomon J."/>
        </authorList>
    </citation>
    <scope>NUCLEOTIDE SEQUENCE [LARGE SCALE GENOMIC DNA]</scope>
    <source>
        <strain evidence="3">SS15</strain>
    </source>
</reference>
<dbReference type="EMBL" id="JADDUC010000011">
    <property type="protein sequence ID" value="KAG0129891.1"/>
    <property type="molecule type" value="Genomic_DNA"/>
</dbReference>
<protein>
    <submittedName>
        <fullName evidence="2">Uncharacterized protein</fullName>
    </submittedName>
</protein>
<evidence type="ECO:0000313" key="3">
    <source>
        <dbReference type="EMBL" id="KAI1242748.1"/>
    </source>
</evidence>
<dbReference type="AlphaFoldDB" id="A0A835P0X1"/>
<keyword evidence="1" id="KW-0812">Transmembrane</keyword>